<dbReference type="AlphaFoldDB" id="A0A142CWE9"/>
<dbReference type="OrthoDB" id="102489at2157"/>
<dbReference type="RefSeq" id="WP_062390141.1">
    <property type="nucleotide sequence ID" value="NZ_CP014750.1"/>
</dbReference>
<evidence type="ECO:0000313" key="2">
    <source>
        <dbReference type="EMBL" id="AMQ19101.1"/>
    </source>
</evidence>
<keyword evidence="3" id="KW-1185">Reference proteome</keyword>
<reference evidence="3" key="1">
    <citation type="submission" date="2016-03" db="EMBL/GenBank/DDBJ databases">
        <authorList>
            <person name="Oger P.M."/>
        </authorList>
    </citation>
    <scope>NUCLEOTIDE SEQUENCE [LARGE SCALE GENOMIC DNA]</scope>
    <source>
        <strain evidence="3">OG-1</strain>
    </source>
</reference>
<name>A0A142CWE9_9EURY</name>
<dbReference type="KEGG" id="tpep:A0127_07940"/>
<proteinExistence type="predicted"/>
<dbReference type="EMBL" id="CP014750">
    <property type="protein sequence ID" value="AMQ19101.1"/>
    <property type="molecule type" value="Genomic_DNA"/>
</dbReference>
<feature type="transmembrane region" description="Helical" evidence="1">
    <location>
        <begin position="12"/>
        <end position="30"/>
    </location>
</feature>
<keyword evidence="1" id="KW-0812">Transmembrane</keyword>
<sequence>MESLKKEAGPGILMGIVGVLLLGAIIKTLAMPLSDVLKLGGVIFDIGVAGLAWVFLDEALESAKSDFYRAILAIAAAILVAFAW</sequence>
<evidence type="ECO:0000313" key="3">
    <source>
        <dbReference type="Proteomes" id="UP000073604"/>
    </source>
</evidence>
<feature type="transmembrane region" description="Helical" evidence="1">
    <location>
        <begin position="36"/>
        <end position="55"/>
    </location>
</feature>
<dbReference type="GeneID" id="27140470"/>
<feature type="transmembrane region" description="Helical" evidence="1">
    <location>
        <begin position="67"/>
        <end position="83"/>
    </location>
</feature>
<organism evidence="2 3">
    <name type="scientific">Thermococcus peptonophilus</name>
    <dbReference type="NCBI Taxonomy" id="53952"/>
    <lineage>
        <taxon>Archaea</taxon>
        <taxon>Methanobacteriati</taxon>
        <taxon>Methanobacteriota</taxon>
        <taxon>Thermococci</taxon>
        <taxon>Thermococcales</taxon>
        <taxon>Thermococcaceae</taxon>
        <taxon>Thermococcus</taxon>
    </lineage>
</organism>
<dbReference type="STRING" id="53952.A0127_07940"/>
<protein>
    <submittedName>
        <fullName evidence="2">Uncharacterized protein</fullName>
    </submittedName>
</protein>
<gene>
    <name evidence="2" type="ORF">A0127_07940</name>
</gene>
<keyword evidence="1" id="KW-0472">Membrane</keyword>
<accession>A0A142CWE9</accession>
<keyword evidence="1" id="KW-1133">Transmembrane helix</keyword>
<evidence type="ECO:0000256" key="1">
    <source>
        <dbReference type="SAM" id="Phobius"/>
    </source>
</evidence>
<dbReference type="Proteomes" id="UP000073604">
    <property type="component" value="Chromosome"/>
</dbReference>